<reference evidence="1 2" key="1">
    <citation type="submission" date="2016-04" db="EMBL/GenBank/DDBJ databases">
        <title>The genome of Intoshia linei affirms orthonectids as highly simplified spiralians.</title>
        <authorList>
            <person name="Mikhailov K.V."/>
            <person name="Slusarev G.S."/>
            <person name="Nikitin M.A."/>
            <person name="Logacheva M.D."/>
            <person name="Penin A."/>
            <person name="Aleoshin V."/>
            <person name="Panchin Y.V."/>
        </authorList>
    </citation>
    <scope>NUCLEOTIDE SEQUENCE [LARGE SCALE GENOMIC DNA]</scope>
    <source>
        <strain evidence="1">Intl2013</strain>
        <tissue evidence="1">Whole animal</tissue>
    </source>
</reference>
<accession>A0A177B0D4</accession>
<dbReference type="Proteomes" id="UP000078046">
    <property type="component" value="Unassembled WGS sequence"/>
</dbReference>
<dbReference type="EMBL" id="LWCA01000749">
    <property type="protein sequence ID" value="OAF67083.1"/>
    <property type="molecule type" value="Genomic_DNA"/>
</dbReference>
<name>A0A177B0D4_9BILA</name>
<gene>
    <name evidence="1" type="ORF">A3Q56_05181</name>
</gene>
<sequence>MASLTHWKEESNRNIFNMLKVKARFSKYLRVAYWKTSNVKDIVVILNTINWEISNNFNLENMYSMISNLESIIHFLNHFGLLSTAKHCPICNRVMFFIKKGNLNNYMSRCSSPCSKSMSVRTGTFLEKNKFNTQKLKKNKLTKTKIELMVHTKRNAITASSMLENGKKIRERLIYGCTFVRALKREIIEKYGKQHYLLKADRVKSTFSNSESGKVRKKKAICTISKINHRTRHDCISQRKYSLGFKGGVTHTKKTPEIIECLLKWIAEGCRITLRECVDKSYHSFQITV</sequence>
<protein>
    <submittedName>
        <fullName evidence="1">Uncharacterized protein</fullName>
    </submittedName>
</protein>
<organism evidence="1 2">
    <name type="scientific">Intoshia linei</name>
    <dbReference type="NCBI Taxonomy" id="1819745"/>
    <lineage>
        <taxon>Eukaryota</taxon>
        <taxon>Metazoa</taxon>
        <taxon>Spiralia</taxon>
        <taxon>Lophotrochozoa</taxon>
        <taxon>Mesozoa</taxon>
        <taxon>Orthonectida</taxon>
        <taxon>Rhopaluridae</taxon>
        <taxon>Intoshia</taxon>
    </lineage>
</organism>
<evidence type="ECO:0000313" key="1">
    <source>
        <dbReference type="EMBL" id="OAF67083.1"/>
    </source>
</evidence>
<dbReference type="AlphaFoldDB" id="A0A177B0D4"/>
<proteinExistence type="predicted"/>
<evidence type="ECO:0000313" key="2">
    <source>
        <dbReference type="Proteomes" id="UP000078046"/>
    </source>
</evidence>
<comment type="caution">
    <text evidence="1">The sequence shown here is derived from an EMBL/GenBank/DDBJ whole genome shotgun (WGS) entry which is preliminary data.</text>
</comment>
<keyword evidence="2" id="KW-1185">Reference proteome</keyword>